<feature type="domain" description="PDZ" evidence="5">
    <location>
        <begin position="329"/>
        <end position="404"/>
    </location>
</feature>
<dbReference type="FunFam" id="2.30.42.10:FF:000025">
    <property type="entry name" value="Glutamate receptor interacting protein 1"/>
    <property type="match status" value="1"/>
</dbReference>
<proteinExistence type="predicted"/>
<organism evidence="6 7">
    <name type="scientific">Ursus americanus</name>
    <name type="common">American black bear</name>
    <name type="synonym">Euarctos americanus</name>
    <dbReference type="NCBI Taxonomy" id="9643"/>
    <lineage>
        <taxon>Eukaryota</taxon>
        <taxon>Metazoa</taxon>
        <taxon>Chordata</taxon>
        <taxon>Craniata</taxon>
        <taxon>Vertebrata</taxon>
        <taxon>Euteleostomi</taxon>
        <taxon>Mammalia</taxon>
        <taxon>Eutheria</taxon>
        <taxon>Laurasiatheria</taxon>
        <taxon>Carnivora</taxon>
        <taxon>Caniformia</taxon>
        <taxon>Ursidae</taxon>
        <taxon>Ursus</taxon>
    </lineage>
</organism>
<dbReference type="Pfam" id="PF17820">
    <property type="entry name" value="PDZ_6"/>
    <property type="match status" value="1"/>
</dbReference>
<dbReference type="Proteomes" id="UP000291022">
    <property type="component" value="Unassembled WGS sequence"/>
</dbReference>
<evidence type="ECO:0000313" key="6">
    <source>
        <dbReference type="Ensembl" id="ENSUAMP00000034031.1"/>
    </source>
</evidence>
<dbReference type="FunFam" id="2.30.42.10:FF:000031">
    <property type="entry name" value="Glutamate receptor interacting protein 1"/>
    <property type="match status" value="1"/>
</dbReference>
<dbReference type="InterPro" id="IPR041489">
    <property type="entry name" value="PDZ_6"/>
</dbReference>
<dbReference type="Pfam" id="PF00595">
    <property type="entry name" value="PDZ"/>
    <property type="match status" value="5"/>
</dbReference>
<dbReference type="CDD" id="cd06682">
    <property type="entry name" value="PDZ5_GRIP1-2-like"/>
    <property type="match status" value="1"/>
</dbReference>
<keyword evidence="7" id="KW-1185">Reference proteome</keyword>
<feature type="domain" description="PDZ" evidence="5">
    <location>
        <begin position="162"/>
        <end position="246"/>
    </location>
</feature>
<dbReference type="CDD" id="cd06683">
    <property type="entry name" value="PDZ6_GRIP1-2-like"/>
    <property type="match status" value="1"/>
</dbReference>
<dbReference type="FunFam" id="2.30.42.10:FF:000023">
    <property type="entry name" value="Glutamate receptor interacting protein 1"/>
    <property type="match status" value="1"/>
</dbReference>
<dbReference type="Gene3D" id="2.30.42.10">
    <property type="match status" value="6"/>
</dbReference>
<evidence type="ECO:0000256" key="3">
    <source>
        <dbReference type="ARBA" id="ARBA00022737"/>
    </source>
</evidence>
<sequence>MGKQGTTVQQLLRCEIHFNLALLRTGFDSLGKPRFGSIYLHFSLSSLHSAVQGSSVIFRTVEVTLHKEGNTFGFVIRGGAHDDRNKSRPVVITCVRPGGPADREGTIKPGDRLLSVDGIRLLGTTHAEAMSILKQCGQEATLLIEYDVSVMDSVATASGPLLVEVAKTPGASLGVALTTSMCCNKQVIVIDKIKSASIADRCGALHVGDHILSIDGTSMEYCTLAEATQFLANTTDQVKLEILPHHQTRLALKGPDHAALVSSFSPTSMSAYSLSSLNMGTLPRSLYSTSPRGTMMRRRLKKKDFKSSLSLASSTVGLAGQVVHTETTEVVLTADPVTGFGIQLQGSVFATETLSSPPLISYIEADSPAERCGVLQIGDRVMAINGIPTEDSTFEEANQLLRDSSITSKVTLEIEFDVAESVIPSSGTFHVKLPKKHSVELGITISSPSSRKPGDPLVISDIKKGSVAHRTGTLELGDKLLAIDNIRLDNCSMEDAVQILQQCEDLVKLKIRKDEDNSDEQESSGAIIYTVELKRYGGPLGITISGTEEPFDPIIISSLTKGGLAERTGAIHIGDRILAINSSSLKGKPLSEAIHLLQMAGETVTLKIKKQTDAQSASSPKKFPIASHLSDLGDVEEDPSPAQKPGKLTDTYPSTVPSVDSAVDSWDSSGIDSSYGTQGSGFQASGYNFSTYEWRGPKQRGSLSPVTKPRSQTYPDVGLSNEDWDRSTVSGFTGAPDSSEAEQEENFWSQALEDLETCGQSGILRELEEKADRRVSLRNMTLLATIMSGSTMSLNHEAPTPRSQLGRQASFQERSSSRPHYSQTTRSNTLPSDVGRKSVTLRKMKQEIKEVMSPTPVELHKVTLYKSSDMEDFGFSVADGLLEKGVYVKNIRPAGPGELGGLKPYDRLLQVNHVRTRDFDCCLVVPLIAESGNKLDLVISRNPLASQKSIEQTLPGGEWSEQNSAFFQQPSHGGNLEIREPTNTL</sequence>
<dbReference type="Ensembl" id="ENSUAMT00000037905.1">
    <property type="protein sequence ID" value="ENSUAMP00000034031.1"/>
    <property type="gene ID" value="ENSUAMG00000025800.1"/>
</dbReference>
<feature type="domain" description="PDZ" evidence="5">
    <location>
        <begin position="430"/>
        <end position="515"/>
    </location>
</feature>
<evidence type="ECO:0000256" key="1">
    <source>
        <dbReference type="ARBA" id="ARBA00004496"/>
    </source>
</evidence>
<dbReference type="SMART" id="SM00228">
    <property type="entry name" value="PDZ"/>
    <property type="match status" value="6"/>
</dbReference>
<protein>
    <submittedName>
        <fullName evidence="6">Glutamate receptor interacting protein 1</fullName>
    </submittedName>
</protein>
<dbReference type="GO" id="GO:0005737">
    <property type="term" value="C:cytoplasm"/>
    <property type="evidence" value="ECO:0007669"/>
    <property type="project" value="UniProtKB-SubCell"/>
</dbReference>
<feature type="domain" description="PDZ" evidence="5">
    <location>
        <begin position="60"/>
        <end position="148"/>
    </location>
</feature>
<reference evidence="6" key="3">
    <citation type="submission" date="2025-09" db="UniProtKB">
        <authorList>
            <consortium name="Ensembl"/>
        </authorList>
    </citation>
    <scope>IDENTIFICATION</scope>
</reference>
<dbReference type="PROSITE" id="PS50106">
    <property type="entry name" value="PDZ"/>
    <property type="match status" value="6"/>
</dbReference>
<feature type="domain" description="PDZ" evidence="5">
    <location>
        <begin position="861"/>
        <end position="943"/>
    </location>
</feature>
<name>A0A452SN61_URSAM</name>
<comment type="subcellular location">
    <subcellularLocation>
        <location evidence="1">Cytoplasm</location>
    </subcellularLocation>
</comment>
<dbReference type="FunFam" id="2.30.42.10:FF:000022">
    <property type="entry name" value="Glutamate receptor interacting protein 1"/>
    <property type="match status" value="1"/>
</dbReference>
<feature type="compositionally biased region" description="Polar residues" evidence="4">
    <location>
        <begin position="701"/>
        <end position="714"/>
    </location>
</feature>
<dbReference type="AlphaFoldDB" id="A0A452SN61"/>
<evidence type="ECO:0000256" key="4">
    <source>
        <dbReference type="SAM" id="MobiDB-lite"/>
    </source>
</evidence>
<dbReference type="CDD" id="cd06685">
    <property type="entry name" value="PDZ7_GRIP1-2-like"/>
    <property type="match status" value="1"/>
</dbReference>
<gene>
    <name evidence="6" type="primary">GRIP1</name>
</gene>
<feature type="region of interest" description="Disordered" evidence="4">
    <location>
        <begin position="631"/>
        <end position="663"/>
    </location>
</feature>
<feature type="compositionally biased region" description="Polar residues" evidence="4">
    <location>
        <begin position="801"/>
        <end position="831"/>
    </location>
</feature>
<dbReference type="CDD" id="cd06686">
    <property type="entry name" value="PDZ4_GRIP1-2-like"/>
    <property type="match status" value="1"/>
</dbReference>
<dbReference type="InterPro" id="IPR043545">
    <property type="entry name" value="GRIP1/2"/>
</dbReference>
<dbReference type="CDD" id="cd06681">
    <property type="entry name" value="PDZ2_GRIP1-2-like"/>
    <property type="match status" value="1"/>
</dbReference>
<dbReference type="FunFam" id="2.30.42.10:FF:000034">
    <property type="entry name" value="Glutamate receptor interacting protein 1"/>
    <property type="match status" value="1"/>
</dbReference>
<dbReference type="InterPro" id="IPR036034">
    <property type="entry name" value="PDZ_sf"/>
</dbReference>
<dbReference type="InterPro" id="IPR001478">
    <property type="entry name" value="PDZ"/>
</dbReference>
<reference evidence="7" key="1">
    <citation type="submission" date="2016-06" db="EMBL/GenBank/DDBJ databases">
        <title>De novo assembly and RNA-Seq shows season-dependent expression and editing in black bear kidneys.</title>
        <authorList>
            <person name="Korstanje R."/>
            <person name="Srivastava A."/>
            <person name="Sarsani V.K."/>
            <person name="Sheehan S.M."/>
            <person name="Seger R.L."/>
            <person name="Barter M.E."/>
            <person name="Lindqvist C."/>
            <person name="Brody L.C."/>
            <person name="Mullikin J.C."/>
        </authorList>
    </citation>
    <scope>NUCLEOTIDE SEQUENCE [LARGE SCALE GENOMIC DNA]</scope>
</reference>
<dbReference type="PANTHER" id="PTHR46227:SF3">
    <property type="entry name" value="GLUTAMATE RECEPTOR-INTERACTING PROTEIN 1"/>
    <property type="match status" value="1"/>
</dbReference>
<feature type="domain" description="PDZ" evidence="5">
    <location>
        <begin position="530"/>
        <end position="612"/>
    </location>
</feature>
<evidence type="ECO:0000259" key="5">
    <source>
        <dbReference type="PROSITE" id="PS50106"/>
    </source>
</evidence>
<evidence type="ECO:0000313" key="7">
    <source>
        <dbReference type="Proteomes" id="UP000291022"/>
    </source>
</evidence>
<reference evidence="6" key="2">
    <citation type="submission" date="2025-08" db="UniProtKB">
        <authorList>
            <consortium name="Ensembl"/>
        </authorList>
    </citation>
    <scope>IDENTIFICATION</scope>
</reference>
<dbReference type="PANTHER" id="PTHR46227">
    <property type="entry name" value="GLUTAMATE RECEPTOR-INTERACTING PROTEIN GRIP"/>
    <property type="match status" value="1"/>
</dbReference>
<feature type="region of interest" description="Disordered" evidence="4">
    <location>
        <begin position="792"/>
        <end position="837"/>
    </location>
</feature>
<dbReference type="FunFam" id="2.30.42.10:FF:000035">
    <property type="entry name" value="Glutamate receptor interacting protein 1"/>
    <property type="match status" value="1"/>
</dbReference>
<dbReference type="GeneTree" id="ENSGT00940000158692"/>
<dbReference type="GO" id="GO:0098887">
    <property type="term" value="P:neurotransmitter receptor transport, endosome to postsynaptic membrane"/>
    <property type="evidence" value="ECO:0007669"/>
    <property type="project" value="TreeGrafter"/>
</dbReference>
<dbReference type="CDD" id="cd06684">
    <property type="entry name" value="PDZ3_GRIP1-2-like"/>
    <property type="match status" value="1"/>
</dbReference>
<dbReference type="SUPFAM" id="SSF50156">
    <property type="entry name" value="PDZ domain-like"/>
    <property type="match status" value="6"/>
</dbReference>
<accession>A0A452SN61</accession>
<keyword evidence="3" id="KW-0677">Repeat</keyword>
<feature type="region of interest" description="Disordered" evidence="4">
    <location>
        <begin position="698"/>
        <end position="744"/>
    </location>
</feature>
<evidence type="ECO:0000256" key="2">
    <source>
        <dbReference type="ARBA" id="ARBA00022490"/>
    </source>
</evidence>
<keyword evidence="2" id="KW-0963">Cytoplasm</keyword>